<proteinExistence type="predicted"/>
<evidence type="ECO:0000313" key="1">
    <source>
        <dbReference type="EMBL" id="SCB30013.1"/>
    </source>
</evidence>
<dbReference type="Proteomes" id="UP000186228">
    <property type="component" value="Unassembled WGS sequence"/>
</dbReference>
<keyword evidence="2" id="KW-1185">Reference proteome</keyword>
<protein>
    <submittedName>
        <fullName evidence="1">Uncharacterized protein YukJ</fullName>
    </submittedName>
</protein>
<organism evidence="1 2">
    <name type="scientific">Rhizobium hainanense</name>
    <dbReference type="NCBI Taxonomy" id="52131"/>
    <lineage>
        <taxon>Bacteria</taxon>
        <taxon>Pseudomonadati</taxon>
        <taxon>Pseudomonadota</taxon>
        <taxon>Alphaproteobacteria</taxon>
        <taxon>Hyphomicrobiales</taxon>
        <taxon>Rhizobiaceae</taxon>
        <taxon>Rhizobium/Agrobacterium group</taxon>
        <taxon>Rhizobium</taxon>
    </lineage>
</organism>
<name>A0A1C3VQC4_9HYPH</name>
<dbReference type="Pfam" id="PF10042">
    <property type="entry name" value="DUF2278"/>
    <property type="match status" value="1"/>
</dbReference>
<dbReference type="EMBL" id="FMAC01000007">
    <property type="protein sequence ID" value="SCB30013.1"/>
    <property type="molecule type" value="Genomic_DNA"/>
</dbReference>
<evidence type="ECO:0000313" key="2">
    <source>
        <dbReference type="Proteomes" id="UP000186228"/>
    </source>
</evidence>
<accession>A0A1C3VQC4</accession>
<dbReference type="OrthoDB" id="291334at2"/>
<dbReference type="STRING" id="52131.GA0061100_107210"/>
<reference evidence="2" key="1">
    <citation type="submission" date="2016-08" db="EMBL/GenBank/DDBJ databases">
        <authorList>
            <person name="Varghese N."/>
            <person name="Submissions Spin"/>
        </authorList>
    </citation>
    <scope>NUCLEOTIDE SEQUENCE [LARGE SCALE GENOMIC DNA]</scope>
    <source>
        <strain evidence="2">CCBAU 57015</strain>
    </source>
</reference>
<dbReference type="RefSeq" id="WP_075854971.1">
    <property type="nucleotide sequence ID" value="NZ_FMAC01000007.1"/>
</dbReference>
<gene>
    <name evidence="1" type="ORF">GA0061100_107210</name>
</gene>
<sequence length="224" mass="24230">MTRERRKPKNAKRTYGVLVGKVADGAMKPSGSSPHYEIWVKAGDENFRIAVNVQSVDGSEVLVHYDPDFKDNSSHDIAGLAQGPTGFKALQTGPDGEGLDYVRDTLFPIADMTAIPADGAQLSLSNMLDGQIERAKADTSAVIVAFGEYFQDQGSDETFHFSPERGVHDIHFMQGNSGSFADDNRVHGDGGLFIRFTGGETMALFVRFSVQVLKTDDQTGAPLG</sequence>
<dbReference type="InterPro" id="IPR019268">
    <property type="entry name" value="DUF2278"/>
</dbReference>
<dbReference type="AlphaFoldDB" id="A0A1C3VQC4"/>